<keyword evidence="1 2" id="KW-0597">Phosphoprotein</keyword>
<dbReference type="KEGG" id="sphu:SPPYR_2375"/>
<evidence type="ECO:0000313" key="4">
    <source>
        <dbReference type="EMBL" id="SBV33495.1"/>
    </source>
</evidence>
<evidence type="ECO:0000259" key="3">
    <source>
        <dbReference type="PROSITE" id="PS50110"/>
    </source>
</evidence>
<accession>A0A1Y5PY45</accession>
<evidence type="ECO:0000256" key="1">
    <source>
        <dbReference type="ARBA" id="ARBA00022553"/>
    </source>
</evidence>
<dbReference type="Pfam" id="PF00072">
    <property type="entry name" value="Response_reg"/>
    <property type="match status" value="1"/>
</dbReference>
<dbReference type="EMBL" id="LT598653">
    <property type="protein sequence ID" value="SBV33495.1"/>
    <property type="molecule type" value="Genomic_DNA"/>
</dbReference>
<organism evidence="4">
    <name type="scientific">uncultured Sphingopyxis sp</name>
    <dbReference type="NCBI Taxonomy" id="310581"/>
    <lineage>
        <taxon>Bacteria</taxon>
        <taxon>Pseudomonadati</taxon>
        <taxon>Pseudomonadota</taxon>
        <taxon>Alphaproteobacteria</taxon>
        <taxon>Sphingomonadales</taxon>
        <taxon>Sphingomonadaceae</taxon>
        <taxon>Sphingopyxis</taxon>
        <taxon>environmental samples</taxon>
    </lineage>
</organism>
<dbReference type="SUPFAM" id="SSF52172">
    <property type="entry name" value="CheY-like"/>
    <property type="match status" value="1"/>
</dbReference>
<dbReference type="PROSITE" id="PS50110">
    <property type="entry name" value="RESPONSE_REGULATORY"/>
    <property type="match status" value="1"/>
</dbReference>
<dbReference type="AlphaFoldDB" id="A0A1Y5PY45"/>
<dbReference type="GO" id="GO:0000160">
    <property type="term" value="P:phosphorelay signal transduction system"/>
    <property type="evidence" value="ECO:0007669"/>
    <property type="project" value="InterPro"/>
</dbReference>
<sequence length="131" mass="13890">MPKAPLVAVVDDDEAIREALCDLLMVTGLECSAFDSAQAFLNGNGPPAVDCLITDVRMPGMSGLDLLERMRAGGSKLPVIVLTSVLDPGARTRAFDLGAQAWLTKPVADEALLAELRSAIGEDDWPEEPGR</sequence>
<dbReference type="InterPro" id="IPR011006">
    <property type="entry name" value="CheY-like_superfamily"/>
</dbReference>
<dbReference type="RefSeq" id="WP_295319489.1">
    <property type="nucleotide sequence ID" value="NZ_LT598653.1"/>
</dbReference>
<dbReference type="SMART" id="SM00448">
    <property type="entry name" value="REC"/>
    <property type="match status" value="1"/>
</dbReference>
<evidence type="ECO:0000256" key="2">
    <source>
        <dbReference type="PROSITE-ProRule" id="PRU00169"/>
    </source>
</evidence>
<dbReference type="InterPro" id="IPR050595">
    <property type="entry name" value="Bact_response_regulator"/>
</dbReference>
<gene>
    <name evidence="4" type="ORF">SPPYR_2375</name>
</gene>
<dbReference type="PANTHER" id="PTHR44591:SF25">
    <property type="entry name" value="CHEMOTAXIS TWO-COMPONENT RESPONSE REGULATOR"/>
    <property type="match status" value="1"/>
</dbReference>
<name>A0A1Y5PY45_9SPHN</name>
<protein>
    <submittedName>
        <fullName evidence="4">Two component response regulator</fullName>
    </submittedName>
</protein>
<feature type="domain" description="Response regulatory" evidence="3">
    <location>
        <begin position="6"/>
        <end position="120"/>
    </location>
</feature>
<dbReference type="PANTHER" id="PTHR44591">
    <property type="entry name" value="STRESS RESPONSE REGULATOR PROTEIN 1"/>
    <property type="match status" value="1"/>
</dbReference>
<dbReference type="InterPro" id="IPR001789">
    <property type="entry name" value="Sig_transdc_resp-reg_receiver"/>
</dbReference>
<dbReference type="Gene3D" id="3.40.50.2300">
    <property type="match status" value="1"/>
</dbReference>
<proteinExistence type="predicted"/>
<feature type="modified residue" description="4-aspartylphosphate" evidence="2">
    <location>
        <position position="55"/>
    </location>
</feature>
<reference evidence="4" key="1">
    <citation type="submission" date="2016-03" db="EMBL/GenBank/DDBJ databases">
        <authorList>
            <person name="Ploux O."/>
        </authorList>
    </citation>
    <scope>NUCLEOTIDE SEQUENCE</scope>
    <source>
        <strain evidence="4">UC10</strain>
    </source>
</reference>